<feature type="compositionally biased region" description="Basic and acidic residues" evidence="1">
    <location>
        <begin position="116"/>
        <end position="128"/>
    </location>
</feature>
<gene>
    <name evidence="2" type="ORF">A1O9_06153</name>
</gene>
<feature type="region of interest" description="Disordered" evidence="1">
    <location>
        <begin position="104"/>
        <end position="140"/>
    </location>
</feature>
<evidence type="ECO:0000256" key="1">
    <source>
        <dbReference type="SAM" id="MobiDB-lite"/>
    </source>
</evidence>
<evidence type="ECO:0000313" key="3">
    <source>
        <dbReference type="Proteomes" id="UP000027920"/>
    </source>
</evidence>
<dbReference type="Proteomes" id="UP000027920">
    <property type="component" value="Unassembled WGS sequence"/>
</dbReference>
<dbReference type="GeneID" id="25281070"/>
<proteinExistence type="predicted"/>
<dbReference type="HOGENOM" id="CLU_015771_0_1_1"/>
<reference evidence="2 3" key="1">
    <citation type="submission" date="2013-03" db="EMBL/GenBank/DDBJ databases">
        <title>The Genome Sequence of Exophiala aquamarina CBS 119918.</title>
        <authorList>
            <consortium name="The Broad Institute Genomics Platform"/>
            <person name="Cuomo C."/>
            <person name="de Hoog S."/>
            <person name="Gorbushina A."/>
            <person name="Walker B."/>
            <person name="Young S.K."/>
            <person name="Zeng Q."/>
            <person name="Gargeya S."/>
            <person name="Fitzgerald M."/>
            <person name="Haas B."/>
            <person name="Abouelleil A."/>
            <person name="Allen A.W."/>
            <person name="Alvarado L."/>
            <person name="Arachchi H.M."/>
            <person name="Berlin A.M."/>
            <person name="Chapman S.B."/>
            <person name="Gainer-Dewar J."/>
            <person name="Goldberg J."/>
            <person name="Griggs A."/>
            <person name="Gujja S."/>
            <person name="Hansen M."/>
            <person name="Howarth C."/>
            <person name="Imamovic A."/>
            <person name="Ireland A."/>
            <person name="Larimer J."/>
            <person name="McCowan C."/>
            <person name="Murphy C."/>
            <person name="Pearson M."/>
            <person name="Poon T.W."/>
            <person name="Priest M."/>
            <person name="Roberts A."/>
            <person name="Saif S."/>
            <person name="Shea T."/>
            <person name="Sisk P."/>
            <person name="Sykes S."/>
            <person name="Wortman J."/>
            <person name="Nusbaum C."/>
            <person name="Birren B."/>
        </authorList>
    </citation>
    <scope>NUCLEOTIDE SEQUENCE [LARGE SCALE GENOMIC DNA]</scope>
    <source>
        <strain evidence="2 3">CBS 119918</strain>
    </source>
</reference>
<protein>
    <recommendedName>
        <fullName evidence="4">Transcription factor domain-containing protein</fullName>
    </recommendedName>
</protein>
<name>A0A072PEP1_9EURO</name>
<keyword evidence="3" id="KW-1185">Reference proteome</keyword>
<dbReference type="STRING" id="1182545.A0A072PEP1"/>
<accession>A0A072PEP1</accession>
<feature type="compositionally biased region" description="Low complexity" evidence="1">
    <location>
        <begin position="129"/>
        <end position="140"/>
    </location>
</feature>
<evidence type="ECO:0000313" key="2">
    <source>
        <dbReference type="EMBL" id="KEF58227.1"/>
    </source>
</evidence>
<dbReference type="AlphaFoldDB" id="A0A072PEP1"/>
<evidence type="ECO:0008006" key="4">
    <source>
        <dbReference type="Google" id="ProtNLM"/>
    </source>
</evidence>
<dbReference type="VEuPathDB" id="FungiDB:A1O9_06153"/>
<feature type="compositionally biased region" description="Polar residues" evidence="1">
    <location>
        <begin position="1"/>
        <end position="10"/>
    </location>
</feature>
<feature type="region of interest" description="Disordered" evidence="1">
    <location>
        <begin position="1"/>
        <end position="59"/>
    </location>
</feature>
<dbReference type="EMBL" id="AMGV01000004">
    <property type="protein sequence ID" value="KEF58227.1"/>
    <property type="molecule type" value="Genomic_DNA"/>
</dbReference>
<organism evidence="2 3">
    <name type="scientific">Exophiala aquamarina CBS 119918</name>
    <dbReference type="NCBI Taxonomy" id="1182545"/>
    <lineage>
        <taxon>Eukaryota</taxon>
        <taxon>Fungi</taxon>
        <taxon>Dikarya</taxon>
        <taxon>Ascomycota</taxon>
        <taxon>Pezizomycotina</taxon>
        <taxon>Eurotiomycetes</taxon>
        <taxon>Chaetothyriomycetidae</taxon>
        <taxon>Chaetothyriales</taxon>
        <taxon>Herpotrichiellaceae</taxon>
        <taxon>Exophiala</taxon>
    </lineage>
</organism>
<dbReference type="OrthoDB" id="3469466at2759"/>
<sequence>MATATTNPQGGASAKEGGQSKSDSSRFMFVEFSAPAAPVPKGTKKRRGGPSEVRAHITKEYHRKLRVKRLGAPKTIEDVESILDEKDLEGRVALPDRTKAGEFETTASLIAAGDEQDQKRYSRKESRPRSASSSSSPWSAASAVVAPLSPRGEVVASTSSSPQLRNLLGEGRLDPFDALPSQGMPAFIHRVLDHVHSWPNTVPARSRAMMNPVQGAWFQLAMDHPVAFHSLIYATTLHMLCAHQGQEIMANAPTLRLVHKTQTIALIKDALSLQYDPHTPPSDALIMAIAILAIHGSRDNVVHPHIHPQSPLAKAQNMHVYGSMVNDESHVRWIVYMIMQKGGLDGLKLYGLADTMALCDVYFSTKHVCSPSFPLRREPESLVLTGKHVLDGVAIELDSELSSGFKYFQLTPDGRELLAVLEAFSEVTVALDHYARGGPTAPDLVDLVTARHAAQHRLLSQLPPPQSNFLGGDSSVLQACRLAALIFSDMVIFPLPPTQGVKYRLAPLLRHALQACSIARSWDLHAYVLLWATTLGAIAASYTYDRSWYIGQMVEHVKNLGIDHCSTLDSICSRFLWWKPVCGEPTETLWAEMFPRFDDNS</sequence>
<dbReference type="RefSeq" id="XP_013260817.1">
    <property type="nucleotide sequence ID" value="XM_013405363.1"/>
</dbReference>
<comment type="caution">
    <text evidence="2">The sequence shown here is derived from an EMBL/GenBank/DDBJ whole genome shotgun (WGS) entry which is preliminary data.</text>
</comment>
<dbReference type="PANTHER" id="PTHR37540">
    <property type="entry name" value="TRANSCRIPTION FACTOR (ACR-2), PUTATIVE-RELATED-RELATED"/>
    <property type="match status" value="1"/>
</dbReference>
<dbReference type="PANTHER" id="PTHR37540:SF10">
    <property type="entry name" value="SIGMA-70 REGION 2 FAMILY PROTEIN"/>
    <property type="match status" value="1"/>
</dbReference>